<reference evidence="1" key="1">
    <citation type="submission" date="2020-11" db="EMBL/GenBank/DDBJ databases">
        <authorList>
            <consortium name="DOE Joint Genome Institute"/>
            <person name="Ahrendt S."/>
            <person name="Riley R."/>
            <person name="Andreopoulos W."/>
            <person name="Labutti K."/>
            <person name="Pangilinan J."/>
            <person name="Ruiz-Duenas F.J."/>
            <person name="Barrasa J.M."/>
            <person name="Sanchez-Garcia M."/>
            <person name="Camarero S."/>
            <person name="Miyauchi S."/>
            <person name="Serrano A."/>
            <person name="Linde D."/>
            <person name="Babiker R."/>
            <person name="Drula E."/>
            <person name="Ayuso-Fernandez I."/>
            <person name="Pacheco R."/>
            <person name="Padilla G."/>
            <person name="Ferreira P."/>
            <person name="Barriuso J."/>
            <person name="Kellner H."/>
            <person name="Castanera R."/>
            <person name="Alfaro M."/>
            <person name="Ramirez L."/>
            <person name="Pisabarro A.G."/>
            <person name="Kuo A."/>
            <person name="Tritt A."/>
            <person name="Lipzen A."/>
            <person name="He G."/>
            <person name="Yan M."/>
            <person name="Ng V."/>
            <person name="Cullen D."/>
            <person name="Martin F."/>
            <person name="Rosso M.-N."/>
            <person name="Henrissat B."/>
            <person name="Hibbett D."/>
            <person name="Martinez A.T."/>
            <person name="Grigoriev I.V."/>
        </authorList>
    </citation>
    <scope>NUCLEOTIDE SEQUENCE</scope>
    <source>
        <strain evidence="1">MF-IS2</strain>
    </source>
</reference>
<keyword evidence="2" id="KW-1185">Reference proteome</keyword>
<dbReference type="OrthoDB" id="3042027at2759"/>
<comment type="caution">
    <text evidence="1">The sequence shown here is derived from an EMBL/GenBank/DDBJ whole genome shotgun (WGS) entry which is preliminary data.</text>
</comment>
<organism evidence="1 2">
    <name type="scientific">Macrolepiota fuliginosa MF-IS2</name>
    <dbReference type="NCBI Taxonomy" id="1400762"/>
    <lineage>
        <taxon>Eukaryota</taxon>
        <taxon>Fungi</taxon>
        <taxon>Dikarya</taxon>
        <taxon>Basidiomycota</taxon>
        <taxon>Agaricomycotina</taxon>
        <taxon>Agaricomycetes</taxon>
        <taxon>Agaricomycetidae</taxon>
        <taxon>Agaricales</taxon>
        <taxon>Agaricineae</taxon>
        <taxon>Agaricaceae</taxon>
        <taxon>Macrolepiota</taxon>
    </lineage>
</organism>
<gene>
    <name evidence="1" type="ORF">P691DRAFT_783661</name>
</gene>
<protein>
    <submittedName>
        <fullName evidence="1">Uncharacterized protein</fullName>
    </submittedName>
</protein>
<dbReference type="EMBL" id="MU152959">
    <property type="protein sequence ID" value="KAF9440038.1"/>
    <property type="molecule type" value="Genomic_DNA"/>
</dbReference>
<dbReference type="AlphaFoldDB" id="A0A9P5WWF7"/>
<evidence type="ECO:0000313" key="1">
    <source>
        <dbReference type="EMBL" id="KAF9440038.1"/>
    </source>
</evidence>
<dbReference type="Proteomes" id="UP000807342">
    <property type="component" value="Unassembled WGS sequence"/>
</dbReference>
<name>A0A9P5WWF7_9AGAR</name>
<sequence length="202" mass="21826">MLAYVPDHVPTLSSLCPVCVPGPGTGTGSGTGNTLIDMSLLHAPQMYLVPLPLPNAATTSTCGQPVESIYPLNISLVSPIHLHTPMAHIGELHRDTITPIPGQHTTALDIFLSIQSILRHVKATFYQCAAVSLSTHNVTWERFTTGQFFDGGPLGIDLLLGNTQGSHIFYIWQNVDYLSILYAKTVLLGRVRYGTELICGGF</sequence>
<proteinExistence type="predicted"/>
<evidence type="ECO:0000313" key="2">
    <source>
        <dbReference type="Proteomes" id="UP000807342"/>
    </source>
</evidence>
<accession>A0A9P5WWF7</accession>